<dbReference type="Proteomes" id="UP000789759">
    <property type="component" value="Unassembled WGS sequence"/>
</dbReference>
<dbReference type="OrthoDB" id="2439344at2759"/>
<protein>
    <submittedName>
        <fullName evidence="1">12678_t:CDS:1</fullName>
    </submittedName>
</protein>
<dbReference type="AlphaFoldDB" id="A0A9N9I0U1"/>
<reference evidence="1" key="1">
    <citation type="submission" date="2021-06" db="EMBL/GenBank/DDBJ databases">
        <authorList>
            <person name="Kallberg Y."/>
            <person name="Tangrot J."/>
            <person name="Rosling A."/>
        </authorList>
    </citation>
    <scope>NUCLEOTIDE SEQUENCE</scope>
    <source>
        <strain evidence="1">FL966</strain>
    </source>
</reference>
<evidence type="ECO:0000313" key="1">
    <source>
        <dbReference type="EMBL" id="CAG8714656.1"/>
    </source>
</evidence>
<keyword evidence="2" id="KW-1185">Reference proteome</keyword>
<proteinExistence type="predicted"/>
<evidence type="ECO:0000313" key="2">
    <source>
        <dbReference type="Proteomes" id="UP000789759"/>
    </source>
</evidence>
<organism evidence="1 2">
    <name type="scientific">Cetraspora pellucida</name>
    <dbReference type="NCBI Taxonomy" id="1433469"/>
    <lineage>
        <taxon>Eukaryota</taxon>
        <taxon>Fungi</taxon>
        <taxon>Fungi incertae sedis</taxon>
        <taxon>Mucoromycota</taxon>
        <taxon>Glomeromycotina</taxon>
        <taxon>Glomeromycetes</taxon>
        <taxon>Diversisporales</taxon>
        <taxon>Gigasporaceae</taxon>
        <taxon>Cetraspora</taxon>
    </lineage>
</organism>
<accession>A0A9N9I0U1</accession>
<sequence length="110" mass="12989">MTKGATQGIRVVVDNWLYSSDKVYEQAIRKELDNLCPNRMERYNKVSKWEALYSTMLIRDNTSCSKLECELYEKIYKRHSGLAKHKKLIQDANTIRLTIYELPERAIEET</sequence>
<dbReference type="EMBL" id="CAJVQA010012214">
    <property type="protein sequence ID" value="CAG8714656.1"/>
    <property type="molecule type" value="Genomic_DNA"/>
</dbReference>
<comment type="caution">
    <text evidence="1">The sequence shown here is derived from an EMBL/GenBank/DDBJ whole genome shotgun (WGS) entry which is preliminary data.</text>
</comment>
<gene>
    <name evidence="1" type="ORF">CPELLU_LOCUS12520</name>
</gene>
<name>A0A9N9I0U1_9GLOM</name>